<dbReference type="EMBL" id="BMZR01000001">
    <property type="protein sequence ID" value="GHD26133.1"/>
    <property type="molecule type" value="Genomic_DNA"/>
</dbReference>
<evidence type="ECO:0008006" key="3">
    <source>
        <dbReference type="Google" id="ProtNLM"/>
    </source>
</evidence>
<evidence type="ECO:0000313" key="1">
    <source>
        <dbReference type="EMBL" id="GHD26133.1"/>
    </source>
</evidence>
<keyword evidence="2" id="KW-1185">Reference proteome</keyword>
<sequence>MSFGAIDADEDVTIVVLIDSIEFLGMADLARDKLAERIVRFFCDNHQFCRASVLIYG</sequence>
<dbReference type="Proteomes" id="UP000610203">
    <property type="component" value="Unassembled WGS sequence"/>
</dbReference>
<reference evidence="2" key="1">
    <citation type="journal article" date="2019" name="Int. J. Syst. Evol. Microbiol.">
        <title>The Global Catalogue of Microorganisms (GCM) 10K type strain sequencing project: providing services to taxonomists for standard genome sequencing and annotation.</title>
        <authorList>
            <consortium name="The Broad Institute Genomics Platform"/>
            <consortium name="The Broad Institute Genome Sequencing Center for Infectious Disease"/>
            <person name="Wu L."/>
            <person name="Ma J."/>
        </authorList>
    </citation>
    <scope>NUCLEOTIDE SEQUENCE [LARGE SCALE GENOMIC DNA]</scope>
    <source>
        <strain evidence="2">KCTC 42280</strain>
    </source>
</reference>
<accession>A0ABQ3GMG9</accession>
<comment type="caution">
    <text evidence="1">The sequence shown here is derived from an EMBL/GenBank/DDBJ whole genome shotgun (WGS) entry which is preliminary data.</text>
</comment>
<protein>
    <recommendedName>
        <fullName evidence="3">VWFA domain-containing protein</fullName>
    </recommendedName>
</protein>
<proteinExistence type="predicted"/>
<name>A0ABQ3GMG9_9GAMM</name>
<evidence type="ECO:0000313" key="2">
    <source>
        <dbReference type="Proteomes" id="UP000610203"/>
    </source>
</evidence>
<gene>
    <name evidence="1" type="ORF">GCM10016272_02680</name>
</gene>
<organism evidence="1 2">
    <name type="scientific">Psychrobacter glaciei</name>
    <dbReference type="NCBI Taxonomy" id="619771"/>
    <lineage>
        <taxon>Bacteria</taxon>
        <taxon>Pseudomonadati</taxon>
        <taxon>Pseudomonadota</taxon>
        <taxon>Gammaproteobacteria</taxon>
        <taxon>Moraxellales</taxon>
        <taxon>Moraxellaceae</taxon>
        <taxon>Psychrobacter</taxon>
    </lineage>
</organism>